<keyword evidence="2" id="KW-1133">Transmembrane helix</keyword>
<dbReference type="OrthoDB" id="10642667at2759"/>
<evidence type="ECO:0000256" key="2">
    <source>
        <dbReference type="SAM" id="Phobius"/>
    </source>
</evidence>
<dbReference type="InParanoid" id="A0A2V0PMI1"/>
<protein>
    <submittedName>
        <fullName evidence="3">Uncharacterized protein</fullName>
    </submittedName>
</protein>
<sequence length="443" mass="45046">MGLGVRSASDVSTEGLRTAAESALRNGELAASGCAAADGGPCGAAPDGALLVSRATLRFKHPALEAAFAREWSATRADTHDRAAATSYLAMVLGGAALLLAGRARFDPGMGAGCDWLVLWSALVPGSHVLLMAAAPRNWYRKHRTAVILAYRAAYLAFTSPPTWGLGGCVVGAYYAAAPGSAARDGETLFSALMWRSGLIATLWYAGAFPLLLRHHLPVQLASAAVYAARLSAAACADFGSVQGGAAAARWLEAAMGRAQEVFFAAHGVGGGGGGGGGSVPPPGQGLTCGRLVVFGLLALGVALPGFVVYATEARARAAWLRRVRASMAARQWAAAAAAAEAEEDDTAGCSSGAARPPPTLPPHQHQQQHQQQPEAVVAAAIAAASASEGPFDALAPPAVPRSPSCFDAYALATALVAAWLLVTEQLPLWRAASAALGALAGR</sequence>
<keyword evidence="2" id="KW-0472">Membrane</keyword>
<keyword evidence="2" id="KW-0812">Transmembrane</keyword>
<dbReference type="Proteomes" id="UP000247498">
    <property type="component" value="Unassembled WGS sequence"/>
</dbReference>
<evidence type="ECO:0000313" key="4">
    <source>
        <dbReference type="Proteomes" id="UP000247498"/>
    </source>
</evidence>
<name>A0A2V0PMI1_9CHLO</name>
<keyword evidence="4" id="KW-1185">Reference proteome</keyword>
<feature type="transmembrane region" description="Helical" evidence="2">
    <location>
        <begin position="116"/>
        <end position="135"/>
    </location>
</feature>
<feature type="transmembrane region" description="Helical" evidence="2">
    <location>
        <begin position="85"/>
        <end position="104"/>
    </location>
</feature>
<dbReference type="EMBL" id="BDRX01000152">
    <property type="protein sequence ID" value="GBF99293.1"/>
    <property type="molecule type" value="Genomic_DNA"/>
</dbReference>
<accession>A0A2V0PMI1</accession>
<comment type="caution">
    <text evidence="3">The sequence shown here is derived from an EMBL/GenBank/DDBJ whole genome shotgun (WGS) entry which is preliminary data.</text>
</comment>
<dbReference type="AlphaFoldDB" id="A0A2V0PMI1"/>
<feature type="compositionally biased region" description="Low complexity" evidence="1">
    <location>
        <begin position="363"/>
        <end position="375"/>
    </location>
</feature>
<evidence type="ECO:0000313" key="3">
    <source>
        <dbReference type="EMBL" id="GBF99293.1"/>
    </source>
</evidence>
<reference evidence="3 4" key="1">
    <citation type="journal article" date="2018" name="Sci. Rep.">
        <title>Raphidocelis subcapitata (=Pseudokirchneriella subcapitata) provides an insight into genome evolution and environmental adaptations in the Sphaeropleales.</title>
        <authorList>
            <person name="Suzuki S."/>
            <person name="Yamaguchi H."/>
            <person name="Nakajima N."/>
            <person name="Kawachi M."/>
        </authorList>
    </citation>
    <scope>NUCLEOTIDE SEQUENCE [LARGE SCALE GENOMIC DNA]</scope>
    <source>
        <strain evidence="3 4">NIES-35</strain>
    </source>
</reference>
<evidence type="ECO:0000256" key="1">
    <source>
        <dbReference type="SAM" id="MobiDB-lite"/>
    </source>
</evidence>
<organism evidence="3 4">
    <name type="scientific">Raphidocelis subcapitata</name>
    <dbReference type="NCBI Taxonomy" id="307507"/>
    <lineage>
        <taxon>Eukaryota</taxon>
        <taxon>Viridiplantae</taxon>
        <taxon>Chlorophyta</taxon>
        <taxon>core chlorophytes</taxon>
        <taxon>Chlorophyceae</taxon>
        <taxon>CS clade</taxon>
        <taxon>Sphaeropleales</taxon>
        <taxon>Selenastraceae</taxon>
        <taxon>Raphidocelis</taxon>
    </lineage>
</organism>
<gene>
    <name evidence="3" type="ORF">Rsub_12053</name>
</gene>
<feature type="transmembrane region" description="Helical" evidence="2">
    <location>
        <begin position="292"/>
        <end position="312"/>
    </location>
</feature>
<feature type="region of interest" description="Disordered" evidence="1">
    <location>
        <begin position="345"/>
        <end position="375"/>
    </location>
</feature>
<proteinExistence type="predicted"/>
<feature type="transmembrane region" description="Helical" evidence="2">
    <location>
        <begin position="193"/>
        <end position="213"/>
    </location>
</feature>